<gene>
    <name evidence="2" type="ORF">ACFPZN_14915</name>
</gene>
<accession>A0ABW0ZXV8</accession>
<proteinExistence type="predicted"/>
<evidence type="ECO:0000256" key="1">
    <source>
        <dbReference type="SAM" id="Phobius"/>
    </source>
</evidence>
<protein>
    <recommendedName>
        <fullName evidence="4">GAF domain-containing protein</fullName>
    </recommendedName>
</protein>
<evidence type="ECO:0000313" key="3">
    <source>
        <dbReference type="Proteomes" id="UP001596074"/>
    </source>
</evidence>
<name>A0ABW0ZXV8_9ACTN</name>
<reference evidence="3" key="1">
    <citation type="journal article" date="2019" name="Int. J. Syst. Evol. Microbiol.">
        <title>The Global Catalogue of Microorganisms (GCM) 10K type strain sequencing project: providing services to taxonomists for standard genome sequencing and annotation.</title>
        <authorList>
            <consortium name="The Broad Institute Genomics Platform"/>
            <consortium name="The Broad Institute Genome Sequencing Center for Infectious Disease"/>
            <person name="Wu L."/>
            <person name="Ma J."/>
        </authorList>
    </citation>
    <scope>NUCLEOTIDE SEQUENCE [LARGE SCALE GENOMIC DNA]</scope>
    <source>
        <strain evidence="3">KCTC 42087</strain>
    </source>
</reference>
<evidence type="ECO:0008006" key="4">
    <source>
        <dbReference type="Google" id="ProtNLM"/>
    </source>
</evidence>
<feature type="transmembrane region" description="Helical" evidence="1">
    <location>
        <begin position="23"/>
        <end position="45"/>
    </location>
</feature>
<dbReference type="SUPFAM" id="SSF55781">
    <property type="entry name" value="GAF domain-like"/>
    <property type="match status" value="1"/>
</dbReference>
<keyword evidence="1" id="KW-1133">Transmembrane helix</keyword>
<keyword evidence="1" id="KW-0812">Transmembrane</keyword>
<dbReference type="RefSeq" id="WP_378282537.1">
    <property type="nucleotide sequence ID" value="NZ_JBHSON010000018.1"/>
</dbReference>
<keyword evidence="1" id="KW-0472">Membrane</keyword>
<sequence length="221" mass="23681">MLTAGAPPQASASSLLRHAVDLGWANVLIAIGLVLIILQIISAALRSRLTARHGRREGEELCEVLLRDVVALLAAQRPWVTYRSLVTIVDESRTKRYTVCGAFIRTDPELTLEVPIDFGIAGRAVTTKAMSAGDLDDATRTRGPDGAEIAGIWPSVASVLAFPLCSENGEAFGTVNFDTDHKLAESGLGDRKVQDILGSVAEMVGYFMRGHSSDGIARLPR</sequence>
<organism evidence="2 3">
    <name type="scientific">Actinomadura rugatobispora</name>
    <dbReference type="NCBI Taxonomy" id="1994"/>
    <lineage>
        <taxon>Bacteria</taxon>
        <taxon>Bacillati</taxon>
        <taxon>Actinomycetota</taxon>
        <taxon>Actinomycetes</taxon>
        <taxon>Streptosporangiales</taxon>
        <taxon>Thermomonosporaceae</taxon>
        <taxon>Actinomadura</taxon>
    </lineage>
</organism>
<evidence type="ECO:0000313" key="2">
    <source>
        <dbReference type="EMBL" id="MFC5746916.1"/>
    </source>
</evidence>
<dbReference type="EMBL" id="JBHSON010000018">
    <property type="protein sequence ID" value="MFC5746916.1"/>
    <property type="molecule type" value="Genomic_DNA"/>
</dbReference>
<dbReference type="Proteomes" id="UP001596074">
    <property type="component" value="Unassembled WGS sequence"/>
</dbReference>
<keyword evidence="3" id="KW-1185">Reference proteome</keyword>
<comment type="caution">
    <text evidence="2">The sequence shown here is derived from an EMBL/GenBank/DDBJ whole genome shotgun (WGS) entry which is preliminary data.</text>
</comment>